<keyword evidence="2" id="KW-1185">Reference proteome</keyword>
<evidence type="ECO:0000313" key="1">
    <source>
        <dbReference type="EMBL" id="MDB6179394.1"/>
    </source>
</evidence>
<sequence length="340" mass="38538">MSHDPSLVIIGGSNSLLRDGWVDQLKKLHPEPERVVKLSIGMATTAMGIYRLLACKDLPPDPVILWEYSLNESHYFEHRNPVRGLLYHTRWLFEICARRGYRVLPVLLYNKAEAEAEEPNTYRQILAKVLRRYRLKPLDARRFWQRKFPDMPVDALYKDHPHYSTETAFPKALTRMALRRAKDATVPEDSIPQRGFAGRDLRILTPPQAKSEPFANRIITCDTYPMTSPLRIPMNGRLLACFMLSSQDQTAINFRSGQTAKGPYSAQISGRDGGPPVLLKHLLLWNPKSPPLEADGELMILPQEMGDQRPVVQHTMAWRRKEPLDAAGGGLIGVLAEVDG</sequence>
<reference evidence="1" key="1">
    <citation type="submission" date="2022-12" db="EMBL/GenBank/DDBJ databases">
        <title>Paracoccus onchidii sp. nov., isolated from a marine invertebrate from the South China Sea.</title>
        <authorList>
            <person name="Xu S."/>
            <person name="Liu Z."/>
            <person name="Xu Y."/>
        </authorList>
    </citation>
    <scope>NUCLEOTIDE SEQUENCE</scope>
    <source>
        <strain evidence="1">Z330</strain>
    </source>
</reference>
<dbReference type="Proteomes" id="UP001165641">
    <property type="component" value="Unassembled WGS sequence"/>
</dbReference>
<evidence type="ECO:0008006" key="3">
    <source>
        <dbReference type="Google" id="ProtNLM"/>
    </source>
</evidence>
<proteinExistence type="predicted"/>
<protein>
    <recommendedName>
        <fullName evidence="3">SGNH hydrolase-type esterase domain-containing protein</fullName>
    </recommendedName>
</protein>
<dbReference type="SUPFAM" id="SSF52266">
    <property type="entry name" value="SGNH hydrolase"/>
    <property type="match status" value="1"/>
</dbReference>
<dbReference type="EMBL" id="JAQBIE010000033">
    <property type="protein sequence ID" value="MDB6179394.1"/>
    <property type="molecule type" value="Genomic_DNA"/>
</dbReference>
<evidence type="ECO:0000313" key="2">
    <source>
        <dbReference type="Proteomes" id="UP001165641"/>
    </source>
</evidence>
<gene>
    <name evidence="1" type="ORF">PAF17_18070</name>
</gene>
<dbReference type="RefSeq" id="WP_271890494.1">
    <property type="nucleotide sequence ID" value="NZ_JAQBIE010000033.1"/>
</dbReference>
<name>A0ABT4ZJ58_9RHOB</name>
<organism evidence="1 2">
    <name type="scientific">Paracoccus onchidii</name>
    <dbReference type="NCBI Taxonomy" id="3017813"/>
    <lineage>
        <taxon>Bacteria</taxon>
        <taxon>Pseudomonadati</taxon>
        <taxon>Pseudomonadota</taxon>
        <taxon>Alphaproteobacteria</taxon>
        <taxon>Rhodobacterales</taxon>
        <taxon>Paracoccaceae</taxon>
        <taxon>Paracoccus</taxon>
    </lineage>
</organism>
<comment type="caution">
    <text evidence="1">The sequence shown here is derived from an EMBL/GenBank/DDBJ whole genome shotgun (WGS) entry which is preliminary data.</text>
</comment>
<accession>A0ABT4ZJ58</accession>